<organism evidence="2 3">
    <name type="scientific">Rhizobium laguerreae</name>
    <dbReference type="NCBI Taxonomy" id="1076926"/>
    <lineage>
        <taxon>Bacteria</taxon>
        <taxon>Pseudomonadati</taxon>
        <taxon>Pseudomonadota</taxon>
        <taxon>Alphaproteobacteria</taxon>
        <taxon>Hyphomicrobiales</taxon>
        <taxon>Rhizobiaceae</taxon>
        <taxon>Rhizobium/Agrobacterium group</taxon>
        <taxon>Rhizobium</taxon>
    </lineage>
</organism>
<dbReference type="PANTHER" id="PTHR43081:SF19">
    <property type="entry name" value="PH-SENSITIVE ADENYLATE CYCLASE RV1264"/>
    <property type="match status" value="1"/>
</dbReference>
<dbReference type="InterPro" id="IPR029787">
    <property type="entry name" value="Nucleotide_cyclase"/>
</dbReference>
<dbReference type="AlphaFoldDB" id="A0A7Y2R1U3"/>
<protein>
    <submittedName>
        <fullName evidence="2">Adenylate/guanylate cyclase domain-containing protein</fullName>
    </submittedName>
</protein>
<proteinExistence type="predicted"/>
<dbReference type="GO" id="GO:0006171">
    <property type="term" value="P:cAMP biosynthetic process"/>
    <property type="evidence" value="ECO:0007669"/>
    <property type="project" value="TreeGrafter"/>
</dbReference>
<accession>A0A7Y2R1U3</accession>
<feature type="domain" description="Guanylate cyclase" evidence="1">
    <location>
        <begin position="312"/>
        <end position="430"/>
    </location>
</feature>
<dbReference type="Gene3D" id="3.30.70.1230">
    <property type="entry name" value="Nucleotide cyclase"/>
    <property type="match status" value="1"/>
</dbReference>
<dbReference type="PANTHER" id="PTHR43081">
    <property type="entry name" value="ADENYLATE CYCLASE, TERMINAL-DIFFERENTIATION SPECIFIC-RELATED"/>
    <property type="match status" value="1"/>
</dbReference>
<evidence type="ECO:0000313" key="3">
    <source>
        <dbReference type="Proteomes" id="UP000530654"/>
    </source>
</evidence>
<dbReference type="GO" id="GO:0004016">
    <property type="term" value="F:adenylate cyclase activity"/>
    <property type="evidence" value="ECO:0007669"/>
    <property type="project" value="UniProtKB-ARBA"/>
</dbReference>
<gene>
    <name evidence="2" type="ORF">HLI17_05500</name>
</gene>
<comment type="caution">
    <text evidence="2">The sequence shown here is derived from an EMBL/GenBank/DDBJ whole genome shotgun (WGS) entry which is preliminary data.</text>
</comment>
<dbReference type="EMBL" id="JABEQY010000004">
    <property type="protein sequence ID" value="NNH62752.1"/>
    <property type="molecule type" value="Genomic_DNA"/>
</dbReference>
<reference evidence="2 3" key="1">
    <citation type="submission" date="2020-04" db="EMBL/GenBank/DDBJ databases">
        <title>Rhizobium bacterial biofertilizers improve the content of phenolic compounds of Lactuca sativa L. under non-saline and saline-stress conditions.</title>
        <authorList>
            <person name="Ayuso-Calles M."/>
            <person name="Garcia-Estevez I."/>
            <person name="Jimenez-Gomez A."/>
            <person name="Flores-Felix J.D."/>
            <person name="Escribano-Bailon M."/>
            <person name="Rivas R."/>
        </authorList>
    </citation>
    <scope>NUCLEOTIDE SEQUENCE [LARGE SCALE GENOMIC DNA]</scope>
    <source>
        <strain evidence="2 3">GPTR02</strain>
    </source>
</reference>
<dbReference type="InterPro" id="IPR050697">
    <property type="entry name" value="Adenylyl/Guanylyl_Cyclase_3/4"/>
</dbReference>
<name>A0A7Y2R1U3_9HYPH</name>
<dbReference type="Pfam" id="PF00211">
    <property type="entry name" value="Guanylate_cyc"/>
    <property type="match status" value="1"/>
</dbReference>
<evidence type="ECO:0000313" key="2">
    <source>
        <dbReference type="EMBL" id="NNH62752.1"/>
    </source>
</evidence>
<evidence type="ECO:0000259" key="1">
    <source>
        <dbReference type="PROSITE" id="PS50125"/>
    </source>
</evidence>
<dbReference type="CDD" id="cd07302">
    <property type="entry name" value="CHD"/>
    <property type="match status" value="1"/>
</dbReference>
<dbReference type="RefSeq" id="WP_170279959.1">
    <property type="nucleotide sequence ID" value="NZ_JABEQY010000004.1"/>
</dbReference>
<dbReference type="Proteomes" id="UP000530654">
    <property type="component" value="Unassembled WGS sequence"/>
</dbReference>
<dbReference type="InterPro" id="IPR045983">
    <property type="entry name" value="GUC-dom-containing_N"/>
</dbReference>
<dbReference type="GO" id="GO:0035556">
    <property type="term" value="P:intracellular signal transduction"/>
    <property type="evidence" value="ECO:0007669"/>
    <property type="project" value="InterPro"/>
</dbReference>
<dbReference type="Pfam" id="PF19363">
    <property type="entry name" value="DUF5939"/>
    <property type="match status" value="1"/>
</dbReference>
<dbReference type="SUPFAM" id="SSF55073">
    <property type="entry name" value="Nucleotide cyclase"/>
    <property type="match status" value="1"/>
</dbReference>
<dbReference type="SMART" id="SM00044">
    <property type="entry name" value="CYCc"/>
    <property type="match status" value="1"/>
</dbReference>
<dbReference type="InterPro" id="IPR001054">
    <property type="entry name" value="A/G_cyclase"/>
</dbReference>
<sequence>MTGVDDRLLESKMIQIEQARSWSPRVISKFEALIRDGNDLSLYRVNPLAFARDRAIADTESLDLFLHAARCGLFEMTWDVLCPQSGMVLDSFGALRTLKTHYVCGLCDVSGETDLDDFIEVTFSVSPHLRRLPFHDPDSLSVEDFHWKLRFANDGRLPGQQARFLDYLRGLVRGLTYLPPTSSVTLRAELGSGVLSGVNVQTQAAFMTPISGEPATAPTLLRVRYDGQRFSPALAVLPPGPCIIEVENTGPVRGSLLLINWPPEVAALTIKPQLEFEPYISGGMLLARQTFRRLFRSERVDEREGLGIRQVTFLFTDLKGSTALYERLGDLNAYALVREHFALLELTAQQHSGAIVKTIGDAVMAVFSRPTDAVSAALQILKEIERFNLEHGEPGIILKIGAHCGPSIAVTLNDNLDYFGQTVNVAARVQSLADAGEICISEALYTAPGVIHLLADHHVVEFGSSLHGVEGNASVYRIVNGP</sequence>
<dbReference type="PROSITE" id="PS50125">
    <property type="entry name" value="GUANYLATE_CYCLASE_2"/>
    <property type="match status" value="1"/>
</dbReference>